<dbReference type="InterPro" id="IPR025445">
    <property type="entry name" value="DUF4191"/>
</dbReference>
<proteinExistence type="predicted"/>
<accession>A0A553K318</accession>
<dbReference type="RefSeq" id="WP_143937992.1">
    <property type="nucleotide sequence ID" value="NZ_VKKG01000002.1"/>
</dbReference>
<evidence type="ECO:0000256" key="1">
    <source>
        <dbReference type="SAM" id="MobiDB-lite"/>
    </source>
</evidence>
<comment type="caution">
    <text evidence="3">The sequence shown here is derived from an EMBL/GenBank/DDBJ whole genome shotgun (WGS) entry which is preliminary data.</text>
</comment>
<feature type="transmembrane region" description="Helical" evidence="2">
    <location>
        <begin position="54"/>
        <end position="73"/>
    </location>
</feature>
<dbReference type="Proteomes" id="UP000317638">
    <property type="component" value="Unassembled WGS sequence"/>
</dbReference>
<name>A0A553K318_9ACTN</name>
<reference evidence="3 4" key="1">
    <citation type="submission" date="2019-07" db="EMBL/GenBank/DDBJ databases">
        <authorList>
            <person name="Zhou L.-Y."/>
        </authorList>
    </citation>
    <scope>NUCLEOTIDE SEQUENCE [LARGE SCALE GENOMIC DNA]</scope>
    <source>
        <strain evidence="3 4">YIM 101269</strain>
    </source>
</reference>
<dbReference type="OrthoDB" id="8479889at2"/>
<evidence type="ECO:0000256" key="2">
    <source>
        <dbReference type="SAM" id="Phobius"/>
    </source>
</evidence>
<feature type="compositionally biased region" description="Basic and acidic residues" evidence="1">
    <location>
        <begin position="1"/>
        <end position="21"/>
    </location>
</feature>
<keyword evidence="4" id="KW-1185">Reference proteome</keyword>
<sequence>MMASEKAKELAARQKAEARAEKLRRKNSTDPADWGQLRQIRESYKVTAQHDKPLPWILLGAGLGTAAVFVVIGLFVPPWWMWLVTGLMAGLLVAMLIFVRRAKGAAYKRYEGQAGSAEVALQMLPKKWSYTPVITATRNRNSVDVIHRAIGPGGLILIGEGDAKALKAQLASEKRKHEQVSYGVVVQVVQMGKGAGQVPLDKLVDHIKKLPKQLSPAKVVEVQARLRALDAMRPKLPIPKGPLSTKGSRQAMRGR</sequence>
<gene>
    <name evidence="3" type="ORF">FOJ82_06830</name>
</gene>
<dbReference type="EMBL" id="VKKG01000002">
    <property type="protein sequence ID" value="TRY19099.1"/>
    <property type="molecule type" value="Genomic_DNA"/>
</dbReference>
<protein>
    <submittedName>
        <fullName evidence="3">DUF4191 domain-containing protein</fullName>
    </submittedName>
</protein>
<feature type="region of interest" description="Disordered" evidence="1">
    <location>
        <begin position="1"/>
        <end position="31"/>
    </location>
</feature>
<evidence type="ECO:0000313" key="4">
    <source>
        <dbReference type="Proteomes" id="UP000317638"/>
    </source>
</evidence>
<dbReference type="AlphaFoldDB" id="A0A553K318"/>
<evidence type="ECO:0000313" key="3">
    <source>
        <dbReference type="EMBL" id="TRY19099.1"/>
    </source>
</evidence>
<feature type="region of interest" description="Disordered" evidence="1">
    <location>
        <begin position="233"/>
        <end position="255"/>
    </location>
</feature>
<keyword evidence="2" id="KW-1133">Transmembrane helix</keyword>
<feature type="transmembrane region" description="Helical" evidence="2">
    <location>
        <begin position="79"/>
        <end position="99"/>
    </location>
</feature>
<keyword evidence="2" id="KW-0812">Transmembrane</keyword>
<organism evidence="3 4">
    <name type="scientific">Tessaracoccus rhinocerotis</name>
    <dbReference type="NCBI Taxonomy" id="1689449"/>
    <lineage>
        <taxon>Bacteria</taxon>
        <taxon>Bacillati</taxon>
        <taxon>Actinomycetota</taxon>
        <taxon>Actinomycetes</taxon>
        <taxon>Propionibacteriales</taxon>
        <taxon>Propionibacteriaceae</taxon>
        <taxon>Tessaracoccus</taxon>
    </lineage>
</organism>
<dbReference type="Pfam" id="PF13829">
    <property type="entry name" value="DUF4191"/>
    <property type="match status" value="1"/>
</dbReference>
<keyword evidence="2" id="KW-0472">Membrane</keyword>